<protein>
    <submittedName>
        <fullName evidence="1">Uncharacterized protein</fullName>
    </submittedName>
</protein>
<dbReference type="EMBL" id="BLRX01000662">
    <property type="protein sequence ID" value="GFP26510.1"/>
    <property type="molecule type" value="Genomic_DNA"/>
</dbReference>
<evidence type="ECO:0000313" key="1">
    <source>
        <dbReference type="EMBL" id="GFP26510.1"/>
    </source>
</evidence>
<accession>A0A6V8P3W1</accession>
<reference evidence="1 2" key="1">
    <citation type="journal article" date="2020" name="Front. Microbiol.">
        <title>Single-cell genomics of novel Actinobacteria with the Wood-Ljungdahl pathway discovered in a serpentinizing system.</title>
        <authorList>
            <person name="Merino N."/>
            <person name="Kawai M."/>
            <person name="Boyd E.S."/>
            <person name="Colman D.R."/>
            <person name="McGlynn S.E."/>
            <person name="Nealson K.H."/>
            <person name="Kurokawa K."/>
            <person name="Hongoh Y."/>
        </authorList>
    </citation>
    <scope>NUCLEOTIDE SEQUENCE [LARGE SCALE GENOMIC DNA]</scope>
    <source>
        <strain evidence="1 2">S25</strain>
    </source>
</reference>
<name>A0A6V8P3W1_9ACTN</name>
<gene>
    <name evidence="1" type="ORF">HKBW3S25_02005</name>
</gene>
<dbReference type="AlphaFoldDB" id="A0A6V8P3W1"/>
<sequence>MLRERVGGRLSEAIAILGEREDLSLPGFIAVCRKGATELQNKFNITPDQARRISEAGEEVFMELEELDLQHTTIIELNIGSPDKEVWKEMNDLSTGQTETEILHSLFLESYAPSIIYQ</sequence>
<evidence type="ECO:0000313" key="2">
    <source>
        <dbReference type="Proteomes" id="UP000543224"/>
    </source>
</evidence>
<dbReference type="Proteomes" id="UP000543224">
    <property type="component" value="Unassembled WGS sequence"/>
</dbReference>
<feature type="non-terminal residue" evidence="1">
    <location>
        <position position="118"/>
    </location>
</feature>
<organism evidence="1 2">
    <name type="scientific">Candidatus Hakubella thermalkaliphila</name>
    <dbReference type="NCBI Taxonomy" id="2754717"/>
    <lineage>
        <taxon>Bacteria</taxon>
        <taxon>Bacillati</taxon>
        <taxon>Actinomycetota</taxon>
        <taxon>Actinomycetota incertae sedis</taxon>
        <taxon>Candidatus Hakubellales</taxon>
        <taxon>Candidatus Hakubellaceae</taxon>
        <taxon>Candidatus Hakubella</taxon>
    </lineage>
</organism>
<comment type="caution">
    <text evidence="1">The sequence shown here is derived from an EMBL/GenBank/DDBJ whole genome shotgun (WGS) entry which is preliminary data.</text>
</comment>
<proteinExistence type="predicted"/>